<gene>
    <name evidence="1" type="ORF">NDU88_010884</name>
</gene>
<evidence type="ECO:0008006" key="3">
    <source>
        <dbReference type="Google" id="ProtNLM"/>
    </source>
</evidence>
<keyword evidence="2" id="KW-1185">Reference proteome</keyword>
<protein>
    <recommendedName>
        <fullName evidence="3">Secreted protein</fullName>
    </recommendedName>
</protein>
<sequence length="109" mass="11626">MPRAGEVVLMLGAVLSTDRGSEEKQQRAGAESNMNSSEISDVCLLGPLSPIKRSDADPPSPSAVTWRGSEVTSSLCFPLQLQRVSGDDVTPQRRAGPAFVTWTGPMAPW</sequence>
<accession>A0AAV7S1X5</accession>
<comment type="caution">
    <text evidence="1">The sequence shown here is derived from an EMBL/GenBank/DDBJ whole genome shotgun (WGS) entry which is preliminary data.</text>
</comment>
<name>A0AAV7S1X5_PLEWA</name>
<proteinExistence type="predicted"/>
<evidence type="ECO:0000313" key="1">
    <source>
        <dbReference type="EMBL" id="KAJ1158190.1"/>
    </source>
</evidence>
<dbReference type="AlphaFoldDB" id="A0AAV7S1X5"/>
<dbReference type="Proteomes" id="UP001066276">
    <property type="component" value="Chromosome 5"/>
</dbReference>
<dbReference type="EMBL" id="JANPWB010000009">
    <property type="protein sequence ID" value="KAJ1158190.1"/>
    <property type="molecule type" value="Genomic_DNA"/>
</dbReference>
<organism evidence="1 2">
    <name type="scientific">Pleurodeles waltl</name>
    <name type="common">Iberian ribbed newt</name>
    <dbReference type="NCBI Taxonomy" id="8319"/>
    <lineage>
        <taxon>Eukaryota</taxon>
        <taxon>Metazoa</taxon>
        <taxon>Chordata</taxon>
        <taxon>Craniata</taxon>
        <taxon>Vertebrata</taxon>
        <taxon>Euteleostomi</taxon>
        <taxon>Amphibia</taxon>
        <taxon>Batrachia</taxon>
        <taxon>Caudata</taxon>
        <taxon>Salamandroidea</taxon>
        <taxon>Salamandridae</taxon>
        <taxon>Pleurodelinae</taxon>
        <taxon>Pleurodeles</taxon>
    </lineage>
</organism>
<evidence type="ECO:0000313" key="2">
    <source>
        <dbReference type="Proteomes" id="UP001066276"/>
    </source>
</evidence>
<reference evidence="1" key="1">
    <citation type="journal article" date="2022" name="bioRxiv">
        <title>Sequencing and chromosome-scale assembly of the giantPleurodeles waltlgenome.</title>
        <authorList>
            <person name="Brown T."/>
            <person name="Elewa A."/>
            <person name="Iarovenko S."/>
            <person name="Subramanian E."/>
            <person name="Araus A.J."/>
            <person name="Petzold A."/>
            <person name="Susuki M."/>
            <person name="Suzuki K.-i.T."/>
            <person name="Hayashi T."/>
            <person name="Toyoda A."/>
            <person name="Oliveira C."/>
            <person name="Osipova E."/>
            <person name="Leigh N.D."/>
            <person name="Simon A."/>
            <person name="Yun M.H."/>
        </authorList>
    </citation>
    <scope>NUCLEOTIDE SEQUENCE</scope>
    <source>
        <strain evidence="1">20211129_DDA</strain>
        <tissue evidence="1">Liver</tissue>
    </source>
</reference>